<dbReference type="Proteomes" id="UP001205337">
    <property type="component" value="Unassembled WGS sequence"/>
</dbReference>
<keyword evidence="2 5" id="KW-0812">Transmembrane</keyword>
<proteinExistence type="predicted"/>
<keyword evidence="3 5" id="KW-1133">Transmembrane helix</keyword>
<comment type="caution">
    <text evidence="6">The sequence shown here is derived from an EMBL/GenBank/DDBJ whole genome shotgun (WGS) entry which is preliminary data.</text>
</comment>
<sequence length="286" mass="29788">MTFDEGSDISRGRVSRRAKGGIAIGGGAGLVGLIVVLVTVFSGVDLTGLVGGAGGGGEDTAVSCDSGEQANESVDCRMQGAYASLDTYWSGRVDGYTSPADFILFTDQVGTGCGSATSAVGPFYCPPDQTIYLDTAFFDELSSRFGGSSGSLAQLYVVGHEWGHHIQNLIGQMDGLDTSRTGPDSDGVRLELQADCFAGAWLGAAETTTDENGVPYLEPITDAEWADALSAANAIGDDRIQEQTQGQVTPETWTHGSSEQRQRWFQIGRAGGPQACDTFSVSGSAL</sequence>
<gene>
    <name evidence="6" type="ORF">NUH29_02695</name>
</gene>
<comment type="subcellular location">
    <subcellularLocation>
        <location evidence="1">Membrane</location>
        <topology evidence="1">Single-pass membrane protein</topology>
    </subcellularLocation>
</comment>
<dbReference type="SUPFAM" id="SSF55486">
    <property type="entry name" value="Metalloproteases ('zincins'), catalytic domain"/>
    <property type="match status" value="1"/>
</dbReference>
<evidence type="ECO:0000313" key="6">
    <source>
        <dbReference type="EMBL" id="MCS0498458.1"/>
    </source>
</evidence>
<dbReference type="InterPro" id="IPR007343">
    <property type="entry name" value="Uncharacterised_pept_Zn_put"/>
</dbReference>
<dbReference type="EMBL" id="JANTHX010000004">
    <property type="protein sequence ID" value="MCS0498458.1"/>
    <property type="molecule type" value="Genomic_DNA"/>
</dbReference>
<keyword evidence="7" id="KW-1185">Reference proteome</keyword>
<evidence type="ECO:0000313" key="7">
    <source>
        <dbReference type="Proteomes" id="UP001205337"/>
    </source>
</evidence>
<dbReference type="PANTHER" id="PTHR30168">
    <property type="entry name" value="PUTATIVE MEMBRANE PROTEIN YPFJ"/>
    <property type="match status" value="1"/>
</dbReference>
<name>A0ABT1ZCN1_9MICO</name>
<evidence type="ECO:0000256" key="3">
    <source>
        <dbReference type="ARBA" id="ARBA00022989"/>
    </source>
</evidence>
<feature type="transmembrane region" description="Helical" evidence="5">
    <location>
        <begin position="21"/>
        <end position="41"/>
    </location>
</feature>
<dbReference type="RefSeq" id="WP_258797392.1">
    <property type="nucleotide sequence ID" value="NZ_JANTHX010000004.1"/>
</dbReference>
<dbReference type="PANTHER" id="PTHR30168:SF0">
    <property type="entry name" value="INNER MEMBRANE PROTEIN"/>
    <property type="match status" value="1"/>
</dbReference>
<evidence type="ECO:0000256" key="5">
    <source>
        <dbReference type="SAM" id="Phobius"/>
    </source>
</evidence>
<evidence type="ECO:0000256" key="1">
    <source>
        <dbReference type="ARBA" id="ARBA00004167"/>
    </source>
</evidence>
<dbReference type="Pfam" id="PF04228">
    <property type="entry name" value="Zn_peptidase"/>
    <property type="match status" value="1"/>
</dbReference>
<evidence type="ECO:0000256" key="4">
    <source>
        <dbReference type="ARBA" id="ARBA00023136"/>
    </source>
</evidence>
<protein>
    <submittedName>
        <fullName evidence="6">Neutral zinc metallopeptidase</fullName>
    </submittedName>
</protein>
<keyword evidence="4 5" id="KW-0472">Membrane</keyword>
<reference evidence="6 7" key="1">
    <citation type="submission" date="2022-08" db="EMBL/GenBank/DDBJ databases">
        <authorList>
            <person name="Li F."/>
        </authorList>
    </citation>
    <scope>NUCLEOTIDE SEQUENCE [LARGE SCALE GENOMIC DNA]</scope>
    <source>
        <strain evidence="6 7">10F1B-8-1</strain>
    </source>
</reference>
<accession>A0ABT1ZCN1</accession>
<evidence type="ECO:0000256" key="2">
    <source>
        <dbReference type="ARBA" id="ARBA00022692"/>
    </source>
</evidence>
<organism evidence="6 7">
    <name type="scientific">Protaetiibacter mangrovi</name>
    <dbReference type="NCBI Taxonomy" id="2970926"/>
    <lineage>
        <taxon>Bacteria</taxon>
        <taxon>Bacillati</taxon>
        <taxon>Actinomycetota</taxon>
        <taxon>Actinomycetes</taxon>
        <taxon>Micrococcales</taxon>
        <taxon>Microbacteriaceae</taxon>
        <taxon>Protaetiibacter</taxon>
    </lineage>
</organism>